<accession>A0A315V081</accession>
<gene>
    <name evidence="7" type="ORF">CCH79_00017452</name>
</gene>
<keyword evidence="4" id="KW-0456">Lyase</keyword>
<dbReference type="InterPro" id="IPR018338">
    <property type="entry name" value="Carbonic_anhydrase_a-class_CS"/>
</dbReference>
<evidence type="ECO:0000256" key="4">
    <source>
        <dbReference type="RuleBase" id="RU367011"/>
    </source>
</evidence>
<keyword evidence="2 4" id="KW-0479">Metal-binding</keyword>
<feature type="signal peptide" evidence="4">
    <location>
        <begin position="1"/>
        <end position="27"/>
    </location>
</feature>
<dbReference type="PANTHER" id="PTHR18952">
    <property type="entry name" value="CARBONIC ANHYDRASE"/>
    <property type="match status" value="1"/>
</dbReference>
<dbReference type="GO" id="GO:0004089">
    <property type="term" value="F:carbonate dehydratase activity"/>
    <property type="evidence" value="ECO:0007669"/>
    <property type="project" value="UniProtKB-UniRule"/>
</dbReference>
<feature type="non-terminal residue" evidence="7">
    <location>
        <position position="758"/>
    </location>
</feature>
<protein>
    <recommendedName>
        <fullName evidence="4">Carbonic anhydrase</fullName>
        <ecNumber evidence="4">4.2.1.1</ecNumber>
    </recommendedName>
</protein>
<dbReference type="EC" id="4.2.1.1" evidence="4"/>
<keyword evidence="8" id="KW-1185">Reference proteome</keyword>
<evidence type="ECO:0000256" key="1">
    <source>
        <dbReference type="ARBA" id="ARBA00010718"/>
    </source>
</evidence>
<feature type="domain" description="Alpha-carbonic anhydrase" evidence="6">
    <location>
        <begin position="289"/>
        <end position="580"/>
    </location>
</feature>
<dbReference type="GO" id="GO:0008270">
    <property type="term" value="F:zinc ion binding"/>
    <property type="evidence" value="ECO:0007669"/>
    <property type="project" value="UniProtKB-UniRule"/>
</dbReference>
<sequence length="758" mass="84010">MAFVRSWVVALLLVLLSPLQLPHSGLAQDVAEEEEEEEEEDTRHAEEAEDEDGEGAEEDEELGEEETDEEEADEEEADEEQEEGEEEEEEDKKEGEEEEEEEAAEVDDESDGEEEEENEASESDDGNEEEITTDETNEEEETSGKQQFHSGSLCSVCSICERCSEHCDKCPCAEGDESDHCENCEVCSSCYICPILCETICTPGEEEEEIGHLCSSDLRQSADLILWAIMLLNFDLTSCSNPRRSVMSLLKLVLGLTLVVLCNSGSSARLSVILAGFQDALTGLKASGSFIGHTPEHWEALPGSQCGGGKQSPIDIVTSIVTIDPNLHNFTFVNFSSQSAIKNITNNGHSVQCDIEVNEVEVSGGGLDGEYSVLQFHFHWDVANYSGSEHALDSHRYPMEMHIVASKKGLLPNETLSHEDGLAVLGFFIDFTPLTNFPHLLNDLFLKATEDGNLSWPWKTFTSYLKDVREEGSSVKVDNITIDDLIGNVDRTKFYRYMGSLTTPYCDEVVVWTLFHEPIKVHKDLVSLAMCCGGARVKHSPHKEALVLDAALLHFSTENSIAPNYRPTQPLNGRNVTASPATPLAHLWCYEDHCDYTPSHWSDLPGSHCDGESQSPIDISTDSVVENGTLNSFTFTNFDNKHAIKSITNTGHTGMLRQNGMTVNCKLKPCDILDKEPSPTSSSVSDMKAWKTLTHYLSNIKDIKSEVEVTDEISIDDLLGNVNRESYFRYSGSLTTPSCNEAVVWTIFKESVKVDQDL</sequence>
<comment type="caution">
    <text evidence="7">The sequence shown here is derived from an EMBL/GenBank/DDBJ whole genome shotgun (WGS) entry which is preliminary data.</text>
</comment>
<name>A0A315V081_GAMAF</name>
<keyword evidence="3 4" id="KW-0862">Zinc</keyword>
<feature type="chain" id="PRO_5025089200" description="Carbonic anhydrase" evidence="4">
    <location>
        <begin position="28"/>
        <end position="758"/>
    </location>
</feature>
<comment type="similarity">
    <text evidence="1 4">Belongs to the alpha-carbonic anhydrase family.</text>
</comment>
<evidence type="ECO:0000259" key="6">
    <source>
        <dbReference type="PROSITE" id="PS51144"/>
    </source>
</evidence>
<keyword evidence="4" id="KW-0732">Signal</keyword>
<dbReference type="SUPFAM" id="SSF51069">
    <property type="entry name" value="Carbonic anhydrase"/>
    <property type="match status" value="2"/>
</dbReference>
<organism evidence="7 8">
    <name type="scientific">Gambusia affinis</name>
    <name type="common">Western mosquitofish</name>
    <name type="synonym">Heterandria affinis</name>
    <dbReference type="NCBI Taxonomy" id="33528"/>
    <lineage>
        <taxon>Eukaryota</taxon>
        <taxon>Metazoa</taxon>
        <taxon>Chordata</taxon>
        <taxon>Craniata</taxon>
        <taxon>Vertebrata</taxon>
        <taxon>Euteleostomi</taxon>
        <taxon>Actinopterygii</taxon>
        <taxon>Neopterygii</taxon>
        <taxon>Teleostei</taxon>
        <taxon>Neoteleostei</taxon>
        <taxon>Acanthomorphata</taxon>
        <taxon>Ovalentaria</taxon>
        <taxon>Atherinomorphae</taxon>
        <taxon>Cyprinodontiformes</taxon>
        <taxon>Poeciliidae</taxon>
        <taxon>Poeciliinae</taxon>
        <taxon>Gambusia</taxon>
    </lineage>
</organism>
<dbReference type="InterPro" id="IPR023561">
    <property type="entry name" value="Carbonic_anhydrase_a-class"/>
</dbReference>
<evidence type="ECO:0000256" key="3">
    <source>
        <dbReference type="ARBA" id="ARBA00022833"/>
    </source>
</evidence>
<comment type="catalytic activity">
    <reaction evidence="4">
        <text>hydrogencarbonate + H(+) = CO2 + H2O</text>
        <dbReference type="Rhea" id="RHEA:10748"/>
        <dbReference type="ChEBI" id="CHEBI:15377"/>
        <dbReference type="ChEBI" id="CHEBI:15378"/>
        <dbReference type="ChEBI" id="CHEBI:16526"/>
        <dbReference type="ChEBI" id="CHEBI:17544"/>
        <dbReference type="EC" id="4.2.1.1"/>
    </reaction>
</comment>
<dbReference type="Gene3D" id="3.10.200.10">
    <property type="entry name" value="Alpha carbonic anhydrase"/>
    <property type="match status" value="3"/>
</dbReference>
<dbReference type="Proteomes" id="UP000250572">
    <property type="component" value="Unassembled WGS sequence"/>
</dbReference>
<feature type="compositionally biased region" description="Acidic residues" evidence="5">
    <location>
        <begin position="47"/>
        <end position="141"/>
    </location>
</feature>
<dbReference type="GO" id="GO:0005886">
    <property type="term" value="C:plasma membrane"/>
    <property type="evidence" value="ECO:0007669"/>
    <property type="project" value="TreeGrafter"/>
</dbReference>
<comment type="cofactor">
    <cofactor evidence="4">
        <name>Zn(2+)</name>
        <dbReference type="ChEBI" id="CHEBI:29105"/>
    </cofactor>
</comment>
<proteinExistence type="inferred from homology"/>
<feature type="domain" description="Alpha-carbonic anhydrase" evidence="6">
    <location>
        <begin position="586"/>
        <end position="758"/>
    </location>
</feature>
<evidence type="ECO:0000256" key="5">
    <source>
        <dbReference type="SAM" id="MobiDB-lite"/>
    </source>
</evidence>
<feature type="compositionally biased region" description="Acidic residues" evidence="5">
    <location>
        <begin position="30"/>
        <end position="40"/>
    </location>
</feature>
<dbReference type="AlphaFoldDB" id="A0A315V081"/>
<comment type="function">
    <text evidence="4">Reversible hydration of carbon dioxide.</text>
</comment>
<dbReference type="InterPro" id="IPR036398">
    <property type="entry name" value="CA_dom_sf"/>
</dbReference>
<dbReference type="InterPro" id="IPR001148">
    <property type="entry name" value="CA_dom"/>
</dbReference>
<dbReference type="Pfam" id="PF00194">
    <property type="entry name" value="Carb_anhydrase"/>
    <property type="match status" value="3"/>
</dbReference>
<evidence type="ECO:0000256" key="2">
    <source>
        <dbReference type="ARBA" id="ARBA00022723"/>
    </source>
</evidence>
<evidence type="ECO:0000313" key="8">
    <source>
        <dbReference type="Proteomes" id="UP000250572"/>
    </source>
</evidence>
<dbReference type="PROSITE" id="PS00162">
    <property type="entry name" value="ALPHA_CA_1"/>
    <property type="match status" value="1"/>
</dbReference>
<dbReference type="PROSITE" id="PS51144">
    <property type="entry name" value="ALPHA_CA_2"/>
    <property type="match status" value="2"/>
</dbReference>
<feature type="region of interest" description="Disordered" evidence="5">
    <location>
        <begin position="26"/>
        <end position="145"/>
    </location>
</feature>
<dbReference type="PANTHER" id="PTHR18952:SF200">
    <property type="entry name" value="CARBONIC ANHYDRASE"/>
    <property type="match status" value="1"/>
</dbReference>
<evidence type="ECO:0000313" key="7">
    <source>
        <dbReference type="EMBL" id="PWA16727.1"/>
    </source>
</evidence>
<dbReference type="SMART" id="SM01057">
    <property type="entry name" value="Carb_anhydrase"/>
    <property type="match status" value="2"/>
</dbReference>
<reference evidence="7 8" key="1">
    <citation type="journal article" date="2018" name="G3 (Bethesda)">
        <title>A High-Quality Reference Genome for the Invasive Mosquitofish Gambusia affinis Using a Chicago Library.</title>
        <authorList>
            <person name="Hoffberg S.L."/>
            <person name="Troendle N.J."/>
            <person name="Glenn T.C."/>
            <person name="Mahmud O."/>
            <person name="Louha S."/>
            <person name="Chalopin D."/>
            <person name="Bennetzen J.L."/>
            <person name="Mauricio R."/>
        </authorList>
    </citation>
    <scope>NUCLEOTIDE SEQUENCE [LARGE SCALE GENOMIC DNA]</scope>
    <source>
        <strain evidence="7">NE01/NJP1002.9</strain>
        <tissue evidence="7">Muscle</tissue>
    </source>
</reference>
<dbReference type="EMBL" id="NHOQ01002480">
    <property type="protein sequence ID" value="PWA16727.1"/>
    <property type="molecule type" value="Genomic_DNA"/>
</dbReference>